<reference evidence="2 3" key="1">
    <citation type="journal article" date="2015" name="Genome Biol.">
        <title>Comparative genomics of Steinernema reveals deeply conserved gene regulatory networks.</title>
        <authorList>
            <person name="Dillman A.R."/>
            <person name="Macchietto M."/>
            <person name="Porter C.F."/>
            <person name="Rogers A."/>
            <person name="Williams B."/>
            <person name="Antoshechkin I."/>
            <person name="Lee M.M."/>
            <person name="Goodwin Z."/>
            <person name="Lu X."/>
            <person name="Lewis E.E."/>
            <person name="Goodrich-Blair H."/>
            <person name="Stock S.P."/>
            <person name="Adams B.J."/>
            <person name="Sternberg P.W."/>
            <person name="Mortazavi A."/>
        </authorList>
    </citation>
    <scope>NUCLEOTIDE SEQUENCE [LARGE SCALE GENOMIC DNA]</scope>
    <source>
        <strain evidence="2 3">ALL</strain>
    </source>
</reference>
<evidence type="ECO:0000256" key="1">
    <source>
        <dbReference type="SAM" id="Phobius"/>
    </source>
</evidence>
<evidence type="ECO:0000313" key="2">
    <source>
        <dbReference type="EMBL" id="TMS33646.1"/>
    </source>
</evidence>
<dbReference type="AlphaFoldDB" id="A0A4U8ULC0"/>
<gene>
    <name evidence="2" type="ORF">L596_001364</name>
</gene>
<name>A0A4U8ULC0_STECR</name>
<feature type="transmembrane region" description="Helical" evidence="1">
    <location>
        <begin position="21"/>
        <end position="43"/>
    </location>
</feature>
<evidence type="ECO:0008006" key="4">
    <source>
        <dbReference type="Google" id="ProtNLM"/>
    </source>
</evidence>
<feature type="transmembrane region" description="Helical" evidence="1">
    <location>
        <begin position="147"/>
        <end position="170"/>
    </location>
</feature>
<protein>
    <recommendedName>
        <fullName evidence="4">MARVEL domain-containing protein</fullName>
    </recommendedName>
</protein>
<dbReference type="Proteomes" id="UP000298663">
    <property type="component" value="Unassembled WGS sequence"/>
</dbReference>
<keyword evidence="1" id="KW-1133">Transmembrane helix</keyword>
<dbReference type="Pfam" id="PF25093">
    <property type="entry name" value="DUF7807"/>
    <property type="match status" value="1"/>
</dbReference>
<organism evidence="2 3">
    <name type="scientific">Steinernema carpocapsae</name>
    <name type="common">Entomopathogenic nematode</name>
    <dbReference type="NCBI Taxonomy" id="34508"/>
    <lineage>
        <taxon>Eukaryota</taxon>
        <taxon>Metazoa</taxon>
        <taxon>Ecdysozoa</taxon>
        <taxon>Nematoda</taxon>
        <taxon>Chromadorea</taxon>
        <taxon>Rhabditida</taxon>
        <taxon>Tylenchina</taxon>
        <taxon>Panagrolaimomorpha</taxon>
        <taxon>Strongyloidoidea</taxon>
        <taxon>Steinernematidae</taxon>
        <taxon>Steinernema</taxon>
    </lineage>
</organism>
<accession>A0A4U8ULC0</accession>
<dbReference type="EMBL" id="AZBU02000001">
    <property type="protein sequence ID" value="TMS33646.1"/>
    <property type="molecule type" value="Genomic_DNA"/>
</dbReference>
<proteinExistence type="predicted"/>
<keyword evidence="1" id="KW-0812">Transmembrane</keyword>
<dbReference type="InterPro" id="IPR056709">
    <property type="entry name" value="DUF7807"/>
</dbReference>
<keyword evidence="1" id="KW-0472">Membrane</keyword>
<feature type="transmembrane region" description="Helical" evidence="1">
    <location>
        <begin position="49"/>
        <end position="70"/>
    </location>
</feature>
<evidence type="ECO:0000313" key="3">
    <source>
        <dbReference type="Proteomes" id="UP000298663"/>
    </source>
</evidence>
<feature type="transmembrane region" description="Helical" evidence="1">
    <location>
        <begin position="91"/>
        <end position="110"/>
    </location>
</feature>
<dbReference type="PANTHER" id="PTHR34851:SF5">
    <property type="entry name" value="MARVEL DOMAIN-CONTAINING PROTEIN"/>
    <property type="match status" value="1"/>
</dbReference>
<sequence>MASHIAPESCCCGLVHIMTGALIFAVLNCIDAVAFALVGLIVFFNGSFIVLSTIVVWAIAELFCSCLVIYGLNTEYEYCLGPFILKEVIKVILRGFFIGYFITFYIASVIERSRAARFGELVMDKQYYSYFDLDPSNEHFESDSDSIAFSIVVSICISFAIGLWSTYVVAKAYNYIKRRSFALADVQEVLQDEVAIVESIV</sequence>
<keyword evidence="3" id="KW-1185">Reference proteome</keyword>
<reference evidence="2 3" key="2">
    <citation type="journal article" date="2019" name="G3 (Bethesda)">
        <title>Hybrid Assembly of the Genome of the Entomopathogenic Nematode Steinernema carpocapsae Identifies the X-Chromosome.</title>
        <authorList>
            <person name="Serra L."/>
            <person name="Macchietto M."/>
            <person name="Macias-Munoz A."/>
            <person name="McGill C.J."/>
            <person name="Rodriguez I.M."/>
            <person name="Rodriguez B."/>
            <person name="Murad R."/>
            <person name="Mortazavi A."/>
        </authorList>
    </citation>
    <scope>NUCLEOTIDE SEQUENCE [LARGE SCALE GENOMIC DNA]</scope>
    <source>
        <strain evidence="2 3">ALL</strain>
    </source>
</reference>
<dbReference type="PANTHER" id="PTHR34851">
    <property type="entry name" value="PROTEIN CBG05235-RELATED"/>
    <property type="match status" value="1"/>
</dbReference>
<comment type="caution">
    <text evidence="2">The sequence shown here is derived from an EMBL/GenBank/DDBJ whole genome shotgun (WGS) entry which is preliminary data.</text>
</comment>